<name>A0A5B7H9Z2_PORTR</name>
<organism evidence="1 2">
    <name type="scientific">Portunus trituberculatus</name>
    <name type="common">Swimming crab</name>
    <name type="synonym">Neptunus trituberculatus</name>
    <dbReference type="NCBI Taxonomy" id="210409"/>
    <lineage>
        <taxon>Eukaryota</taxon>
        <taxon>Metazoa</taxon>
        <taxon>Ecdysozoa</taxon>
        <taxon>Arthropoda</taxon>
        <taxon>Crustacea</taxon>
        <taxon>Multicrustacea</taxon>
        <taxon>Malacostraca</taxon>
        <taxon>Eumalacostraca</taxon>
        <taxon>Eucarida</taxon>
        <taxon>Decapoda</taxon>
        <taxon>Pleocyemata</taxon>
        <taxon>Brachyura</taxon>
        <taxon>Eubrachyura</taxon>
        <taxon>Portunoidea</taxon>
        <taxon>Portunidae</taxon>
        <taxon>Portuninae</taxon>
        <taxon>Portunus</taxon>
    </lineage>
</organism>
<protein>
    <submittedName>
        <fullName evidence="1">Uncharacterized protein</fullName>
    </submittedName>
</protein>
<evidence type="ECO:0000313" key="2">
    <source>
        <dbReference type="Proteomes" id="UP000324222"/>
    </source>
</evidence>
<evidence type="ECO:0000313" key="1">
    <source>
        <dbReference type="EMBL" id="MPC66475.1"/>
    </source>
</evidence>
<dbReference type="Proteomes" id="UP000324222">
    <property type="component" value="Unassembled WGS sequence"/>
</dbReference>
<dbReference type="EMBL" id="VSRR010024810">
    <property type="protein sequence ID" value="MPC66475.1"/>
    <property type="molecule type" value="Genomic_DNA"/>
</dbReference>
<accession>A0A5B7H9Z2</accession>
<keyword evidence="2" id="KW-1185">Reference proteome</keyword>
<proteinExistence type="predicted"/>
<reference evidence="1 2" key="1">
    <citation type="submission" date="2019-05" db="EMBL/GenBank/DDBJ databases">
        <title>Another draft genome of Portunus trituberculatus and its Hox gene families provides insights of decapod evolution.</title>
        <authorList>
            <person name="Jeong J.-H."/>
            <person name="Song I."/>
            <person name="Kim S."/>
            <person name="Choi T."/>
            <person name="Kim D."/>
            <person name="Ryu S."/>
            <person name="Kim W."/>
        </authorList>
    </citation>
    <scope>NUCLEOTIDE SEQUENCE [LARGE SCALE GENOMIC DNA]</scope>
    <source>
        <tissue evidence="1">Muscle</tissue>
    </source>
</reference>
<dbReference type="AlphaFoldDB" id="A0A5B7H9Z2"/>
<gene>
    <name evidence="1" type="ORF">E2C01_060623</name>
</gene>
<sequence>MPLFEYLLGCVKVDIVPCGSSQRCTSDSLRRKCCPAQHDRRAPASGKSAIPGPGWTLAPPRLFPATFMNPKTAGGTPTRPLCDPP</sequence>
<comment type="caution">
    <text evidence="1">The sequence shown here is derived from an EMBL/GenBank/DDBJ whole genome shotgun (WGS) entry which is preliminary data.</text>
</comment>